<comment type="similarity">
    <text evidence="5">Belongs to the ABC-2 integral membrane protein family.</text>
</comment>
<protein>
    <recommendedName>
        <fullName evidence="5">Transport permease protein</fullName>
    </recommendedName>
</protein>
<dbReference type="InterPro" id="IPR013525">
    <property type="entry name" value="ABC2_TM"/>
</dbReference>
<dbReference type="Proteomes" id="UP000029844">
    <property type="component" value="Unassembled WGS sequence"/>
</dbReference>
<dbReference type="EMBL" id="JNFA01000011">
    <property type="protein sequence ID" value="KGL42592.1"/>
    <property type="molecule type" value="Genomic_DNA"/>
</dbReference>
<dbReference type="GO" id="GO:0140359">
    <property type="term" value="F:ABC-type transporter activity"/>
    <property type="evidence" value="ECO:0007669"/>
    <property type="project" value="InterPro"/>
</dbReference>
<evidence type="ECO:0000256" key="1">
    <source>
        <dbReference type="ARBA" id="ARBA00004141"/>
    </source>
</evidence>
<reference evidence="7 8" key="1">
    <citation type="submission" date="2014-05" db="EMBL/GenBank/DDBJ databases">
        <title>Novel Listeriaceae from food processing environments.</title>
        <authorList>
            <person name="den Bakker H.C."/>
        </authorList>
    </citation>
    <scope>NUCLEOTIDE SEQUENCE [LARGE SCALE GENOMIC DNA]</scope>
    <source>
        <strain evidence="7 8">FSL A5-0281</strain>
    </source>
</reference>
<dbReference type="Pfam" id="PF01061">
    <property type="entry name" value="ABC2_membrane"/>
    <property type="match status" value="1"/>
</dbReference>
<dbReference type="PIRSF" id="PIRSF006648">
    <property type="entry name" value="DrrB"/>
    <property type="match status" value="1"/>
</dbReference>
<evidence type="ECO:0000256" key="5">
    <source>
        <dbReference type="RuleBase" id="RU361157"/>
    </source>
</evidence>
<dbReference type="InterPro" id="IPR051784">
    <property type="entry name" value="Nod_factor_ABC_transporter"/>
</dbReference>
<dbReference type="PANTHER" id="PTHR43229:SF2">
    <property type="entry name" value="NODULATION PROTEIN J"/>
    <property type="match status" value="1"/>
</dbReference>
<keyword evidence="5" id="KW-0813">Transport</keyword>
<dbReference type="STRING" id="1552123.EP57_03780"/>
<keyword evidence="5" id="KW-1003">Cell membrane</keyword>
<keyword evidence="3 5" id="KW-1133">Transmembrane helix</keyword>
<organism evidence="7 8">
    <name type="scientific">Listeria booriae</name>
    <dbReference type="NCBI Taxonomy" id="1552123"/>
    <lineage>
        <taxon>Bacteria</taxon>
        <taxon>Bacillati</taxon>
        <taxon>Bacillota</taxon>
        <taxon>Bacilli</taxon>
        <taxon>Bacillales</taxon>
        <taxon>Listeriaceae</taxon>
        <taxon>Listeria</taxon>
    </lineage>
</organism>
<dbReference type="PANTHER" id="PTHR43229">
    <property type="entry name" value="NODULATION PROTEIN J"/>
    <property type="match status" value="1"/>
</dbReference>
<proteinExistence type="inferred from homology"/>
<dbReference type="PROSITE" id="PS51012">
    <property type="entry name" value="ABC_TM2"/>
    <property type="match status" value="1"/>
</dbReference>
<keyword evidence="4 5" id="KW-0472">Membrane</keyword>
<accession>A0A099WC60</accession>
<gene>
    <name evidence="7" type="ORF">EP57_03780</name>
</gene>
<feature type="transmembrane region" description="Helical" evidence="5">
    <location>
        <begin position="172"/>
        <end position="189"/>
    </location>
</feature>
<evidence type="ECO:0000256" key="2">
    <source>
        <dbReference type="ARBA" id="ARBA00022692"/>
    </source>
</evidence>
<name>A0A099WC60_9LIST</name>
<dbReference type="GO" id="GO:0043190">
    <property type="term" value="C:ATP-binding cassette (ABC) transporter complex"/>
    <property type="evidence" value="ECO:0007669"/>
    <property type="project" value="InterPro"/>
</dbReference>
<dbReference type="AlphaFoldDB" id="A0A099WC60"/>
<dbReference type="InterPro" id="IPR000412">
    <property type="entry name" value="ABC_2_transport"/>
</dbReference>
<comment type="subcellular location">
    <subcellularLocation>
        <location evidence="5">Cell membrane</location>
        <topology evidence="5">Multi-pass membrane protein</topology>
    </subcellularLocation>
    <subcellularLocation>
        <location evidence="1">Membrane</location>
        <topology evidence="1">Multi-pass membrane protein</topology>
    </subcellularLocation>
</comment>
<feature type="transmembrane region" description="Helical" evidence="5">
    <location>
        <begin position="227"/>
        <end position="249"/>
    </location>
</feature>
<feature type="transmembrane region" description="Helical" evidence="5">
    <location>
        <begin position="137"/>
        <end position="165"/>
    </location>
</feature>
<evidence type="ECO:0000313" key="7">
    <source>
        <dbReference type="EMBL" id="KGL42592.1"/>
    </source>
</evidence>
<feature type="transmembrane region" description="Helical" evidence="5">
    <location>
        <begin position="102"/>
        <end position="131"/>
    </location>
</feature>
<evidence type="ECO:0000313" key="8">
    <source>
        <dbReference type="Proteomes" id="UP000029844"/>
    </source>
</evidence>
<sequence length="254" mass="28009">MMMRNKWSDMVVMLGRNMRHAFRSVDTIITTIAMPLMMMLLFVYVFGGSIDTGSEDYINYVVPGIMFLCIALGTTYTAVRLNNDVTKGIIDRFHSMPIAKSSILTGHVVTSIVFNLISTLFIVLIAFILGFRPEAGFVGWLVIILILLLFTLAMTWIAVVSGLLAKSAEGSGTFSYLVLMLLFVSSAFTPTDSMNNVVRAFAENQPMTPIIESVRSLLVGNVNTGDVWTAIAWCAGIFLVAWVAAIQIYKHRTA</sequence>
<evidence type="ECO:0000256" key="3">
    <source>
        <dbReference type="ARBA" id="ARBA00022989"/>
    </source>
</evidence>
<keyword evidence="8" id="KW-1185">Reference proteome</keyword>
<evidence type="ECO:0000256" key="4">
    <source>
        <dbReference type="ARBA" id="ARBA00023136"/>
    </source>
</evidence>
<feature type="transmembrane region" description="Helical" evidence="5">
    <location>
        <begin position="57"/>
        <end position="81"/>
    </location>
</feature>
<dbReference type="eggNOG" id="COG0842">
    <property type="taxonomic scope" value="Bacteria"/>
</dbReference>
<keyword evidence="2 5" id="KW-0812">Transmembrane</keyword>
<feature type="transmembrane region" description="Helical" evidence="5">
    <location>
        <begin position="21"/>
        <end position="45"/>
    </location>
</feature>
<feature type="domain" description="ABC transmembrane type-2" evidence="6">
    <location>
        <begin position="26"/>
        <end position="252"/>
    </location>
</feature>
<comment type="caution">
    <text evidence="7">The sequence shown here is derived from an EMBL/GenBank/DDBJ whole genome shotgun (WGS) entry which is preliminary data.</text>
</comment>
<evidence type="ECO:0000259" key="6">
    <source>
        <dbReference type="PROSITE" id="PS51012"/>
    </source>
</evidence>
<dbReference type="InterPro" id="IPR047817">
    <property type="entry name" value="ABC2_TM_bact-type"/>
</dbReference>